<feature type="compositionally biased region" description="Basic and acidic residues" evidence="1">
    <location>
        <begin position="69"/>
        <end position="95"/>
    </location>
</feature>
<organism evidence="2">
    <name type="scientific">Symploca sp. SIO1C4</name>
    <dbReference type="NCBI Taxonomy" id="2607765"/>
    <lineage>
        <taxon>Bacteria</taxon>
        <taxon>Bacillati</taxon>
        <taxon>Cyanobacteriota</taxon>
        <taxon>Cyanophyceae</taxon>
        <taxon>Coleofasciculales</taxon>
        <taxon>Coleofasciculaceae</taxon>
        <taxon>Symploca</taxon>
    </lineage>
</organism>
<sequence>MKFRKLRKIAFRVMRLGAMVGCLGLLLSPATLVRAASSKNLDLSRSAKDSHTNKLLSYGQKSNFLVPEGERGRWGDGEMGRWGDGEMGRWGDGEMGRGGAGEMGRWG</sequence>
<feature type="non-terminal residue" evidence="2">
    <location>
        <position position="107"/>
    </location>
</feature>
<feature type="region of interest" description="Disordered" evidence="1">
    <location>
        <begin position="69"/>
        <end position="107"/>
    </location>
</feature>
<reference evidence="2" key="1">
    <citation type="submission" date="2019-11" db="EMBL/GenBank/DDBJ databases">
        <title>Genomic insights into an expanded diversity of filamentous marine cyanobacteria reveals the extraordinary biosynthetic potential of Moorea and Okeania.</title>
        <authorList>
            <person name="Ferreira Leao T."/>
            <person name="Wang M."/>
            <person name="Moss N."/>
            <person name="Da Silva R."/>
            <person name="Sanders J."/>
            <person name="Nurk S."/>
            <person name="Gurevich A."/>
            <person name="Humphrey G."/>
            <person name="Reher R."/>
            <person name="Zhu Q."/>
            <person name="Belda-Ferre P."/>
            <person name="Glukhov E."/>
            <person name="Rex R."/>
            <person name="Dorrestein P.C."/>
            <person name="Knight R."/>
            <person name="Pevzner P."/>
            <person name="Gerwick W.H."/>
            <person name="Gerwick L."/>
        </authorList>
    </citation>
    <scope>NUCLEOTIDE SEQUENCE</scope>
    <source>
        <strain evidence="2">SIO1C4</strain>
    </source>
</reference>
<evidence type="ECO:0000313" key="2">
    <source>
        <dbReference type="EMBL" id="NER28020.1"/>
    </source>
</evidence>
<dbReference type="EMBL" id="JAAHFQ010000161">
    <property type="protein sequence ID" value="NER28020.1"/>
    <property type="molecule type" value="Genomic_DNA"/>
</dbReference>
<proteinExistence type="predicted"/>
<comment type="caution">
    <text evidence="2">The sequence shown here is derived from an EMBL/GenBank/DDBJ whole genome shotgun (WGS) entry which is preliminary data.</text>
</comment>
<dbReference type="AlphaFoldDB" id="A0A6B3N8T8"/>
<name>A0A6B3N8T8_9CYAN</name>
<gene>
    <name evidence="2" type="ORF">F6J89_10385</name>
</gene>
<accession>A0A6B3N8T8</accession>
<evidence type="ECO:0000256" key="1">
    <source>
        <dbReference type="SAM" id="MobiDB-lite"/>
    </source>
</evidence>
<feature type="compositionally biased region" description="Gly residues" evidence="1">
    <location>
        <begin position="96"/>
        <end position="107"/>
    </location>
</feature>
<protein>
    <submittedName>
        <fullName evidence="2">Uncharacterized protein</fullName>
    </submittedName>
</protein>